<dbReference type="Pfam" id="PF02458">
    <property type="entry name" value="Transferase"/>
    <property type="match status" value="1"/>
</dbReference>
<accession>A0A9W8H143</accession>
<gene>
    <name evidence="2" type="ORF">GGI19_001596</name>
</gene>
<evidence type="ECO:0000313" key="2">
    <source>
        <dbReference type="EMBL" id="KAJ2755490.1"/>
    </source>
</evidence>
<dbReference type="EMBL" id="JANBUH010000060">
    <property type="protein sequence ID" value="KAJ2755490.1"/>
    <property type="molecule type" value="Genomic_DNA"/>
</dbReference>
<dbReference type="Gene3D" id="3.30.559.10">
    <property type="entry name" value="Chloramphenicol acetyltransferase-like domain"/>
    <property type="match status" value="2"/>
</dbReference>
<sequence length="493" mass="54022">MEGLFDCVESDEVVLSAQDAMFSFANHPLVHFFENKGLNSSFMPSNILQASLYTALKEFPLLLGHIRDGPGGLAKVVVDKHDLNMPEFVESESSIHYQSLRDGQFEWSMWPRGVATVGPMTTPNKHGTIKLLNVHVVRLRDNSGLILFCNIPHFILDGFGYYAFLNHWAALCKASTCLESTAEASRTSYVFDRTFVKERLQGQRRPLEKQVVDMLTTSSLASMALNLLSFSSQLRLVSLGVSVDRGQAHFFRITRESIDELIDLARARTSGDSADISIYALLAAVVGTAICRAQSVADARRGFLVKAAFATAATISSMFGVRPAQFTLVNMVHAHHCLELAPDCCYVGNPVILHPIQAPAKHIVRATGEESLAEVAAQVSLAVSSIDAALVGEFVDVLGANPSAYVRYAVYMGTTANVLTVIDERSYNTRGVDFGDGGPAWVSGIPWHVPNFVAFFASPVKPGDVDMYVSLRPRVAEALIQDRFFAKYAQFLF</sequence>
<dbReference type="GO" id="GO:0016747">
    <property type="term" value="F:acyltransferase activity, transferring groups other than amino-acyl groups"/>
    <property type="evidence" value="ECO:0007669"/>
    <property type="project" value="TreeGrafter"/>
</dbReference>
<dbReference type="AlphaFoldDB" id="A0A9W8H143"/>
<reference evidence="2" key="1">
    <citation type="submission" date="2022-07" db="EMBL/GenBank/DDBJ databases">
        <title>Phylogenomic reconstructions and comparative analyses of Kickxellomycotina fungi.</title>
        <authorList>
            <person name="Reynolds N.K."/>
            <person name="Stajich J.E."/>
            <person name="Barry K."/>
            <person name="Grigoriev I.V."/>
            <person name="Crous P."/>
            <person name="Smith M.E."/>
        </authorList>
    </citation>
    <scope>NUCLEOTIDE SEQUENCE</scope>
    <source>
        <strain evidence="2">BCRC 34297</strain>
    </source>
</reference>
<comment type="caution">
    <text evidence="2">The sequence shown here is derived from an EMBL/GenBank/DDBJ whole genome shotgun (WGS) entry which is preliminary data.</text>
</comment>
<keyword evidence="3" id="KW-1185">Reference proteome</keyword>
<proteinExistence type="predicted"/>
<dbReference type="PANTHER" id="PTHR31642">
    <property type="entry name" value="TRICHOTHECENE 3-O-ACETYLTRANSFERASE"/>
    <property type="match status" value="1"/>
</dbReference>
<evidence type="ECO:0000313" key="3">
    <source>
        <dbReference type="Proteomes" id="UP001140011"/>
    </source>
</evidence>
<keyword evidence="1" id="KW-0808">Transferase</keyword>
<dbReference type="InterPro" id="IPR050317">
    <property type="entry name" value="Plant_Fungal_Acyltransferase"/>
</dbReference>
<organism evidence="2 3">
    <name type="scientific">Coemansia pectinata</name>
    <dbReference type="NCBI Taxonomy" id="1052879"/>
    <lineage>
        <taxon>Eukaryota</taxon>
        <taxon>Fungi</taxon>
        <taxon>Fungi incertae sedis</taxon>
        <taxon>Zoopagomycota</taxon>
        <taxon>Kickxellomycotina</taxon>
        <taxon>Kickxellomycetes</taxon>
        <taxon>Kickxellales</taxon>
        <taxon>Kickxellaceae</taxon>
        <taxon>Coemansia</taxon>
    </lineage>
</organism>
<dbReference type="GO" id="GO:0044550">
    <property type="term" value="P:secondary metabolite biosynthetic process"/>
    <property type="evidence" value="ECO:0007669"/>
    <property type="project" value="TreeGrafter"/>
</dbReference>
<evidence type="ECO:0000256" key="1">
    <source>
        <dbReference type="ARBA" id="ARBA00022679"/>
    </source>
</evidence>
<evidence type="ECO:0008006" key="4">
    <source>
        <dbReference type="Google" id="ProtNLM"/>
    </source>
</evidence>
<protein>
    <recommendedName>
        <fullName evidence="4">Acyltransferase</fullName>
    </recommendedName>
</protein>
<dbReference type="OrthoDB" id="1862401at2759"/>
<dbReference type="InterPro" id="IPR023213">
    <property type="entry name" value="CAT-like_dom_sf"/>
</dbReference>
<dbReference type="Proteomes" id="UP001140011">
    <property type="component" value="Unassembled WGS sequence"/>
</dbReference>
<name>A0A9W8H143_9FUNG</name>
<dbReference type="PANTHER" id="PTHR31642:SF310">
    <property type="entry name" value="FATTY ALCOHOL:CAFFEOYL-COA ACYLTRANSFERASE"/>
    <property type="match status" value="1"/>
</dbReference>